<evidence type="ECO:0000313" key="12">
    <source>
        <dbReference type="EMBL" id="KAK2079012.1"/>
    </source>
</evidence>
<keyword evidence="9 11" id="KW-0472">Membrane</keyword>
<keyword evidence="4 11" id="KW-0808">Transferase</keyword>
<keyword evidence="8" id="KW-0443">Lipid metabolism</keyword>
<comment type="subcellular location">
    <subcellularLocation>
        <location evidence="1 11">Endoplasmic reticulum membrane</location>
        <topology evidence="1 11">Multi-pass membrane protein</topology>
    </subcellularLocation>
</comment>
<dbReference type="EC" id="2.3.1.-" evidence="11"/>
<reference evidence="12" key="1">
    <citation type="submission" date="2021-01" db="EMBL/GenBank/DDBJ databases">
        <authorList>
            <person name="Eckstrom K.M.E."/>
        </authorList>
    </citation>
    <scope>NUCLEOTIDE SEQUENCE</scope>
    <source>
        <strain evidence="12">UVCC 0001</strain>
    </source>
</reference>
<gene>
    <name evidence="12" type="ORF">QBZ16_002702</name>
</gene>
<organism evidence="12 13">
    <name type="scientific">Prototheca wickerhamii</name>
    <dbReference type="NCBI Taxonomy" id="3111"/>
    <lineage>
        <taxon>Eukaryota</taxon>
        <taxon>Viridiplantae</taxon>
        <taxon>Chlorophyta</taxon>
        <taxon>core chlorophytes</taxon>
        <taxon>Trebouxiophyceae</taxon>
        <taxon>Chlorellales</taxon>
        <taxon>Chlorellaceae</taxon>
        <taxon>Prototheca</taxon>
    </lineage>
</organism>
<dbReference type="GO" id="GO:0019432">
    <property type="term" value="P:triglyceride biosynthetic process"/>
    <property type="evidence" value="ECO:0007669"/>
    <property type="project" value="TreeGrafter"/>
</dbReference>
<dbReference type="CDD" id="cd07987">
    <property type="entry name" value="LPLAT_MGAT-like"/>
    <property type="match status" value="1"/>
</dbReference>
<dbReference type="Proteomes" id="UP001255856">
    <property type="component" value="Unassembled WGS sequence"/>
</dbReference>
<evidence type="ECO:0000256" key="2">
    <source>
        <dbReference type="ARBA" id="ARBA00005420"/>
    </source>
</evidence>
<evidence type="ECO:0000256" key="5">
    <source>
        <dbReference type="ARBA" id="ARBA00022692"/>
    </source>
</evidence>
<dbReference type="Pfam" id="PF03982">
    <property type="entry name" value="DAGAT"/>
    <property type="match status" value="1"/>
</dbReference>
<dbReference type="PANTHER" id="PTHR12317:SF63">
    <property type="entry name" value="DIACYLGLYCEROL O-ACYLTRANSFERASE 2"/>
    <property type="match status" value="1"/>
</dbReference>
<feature type="transmembrane region" description="Helical" evidence="11">
    <location>
        <begin position="49"/>
        <end position="72"/>
    </location>
</feature>
<evidence type="ECO:0000256" key="7">
    <source>
        <dbReference type="ARBA" id="ARBA00022989"/>
    </source>
</evidence>
<dbReference type="AlphaFoldDB" id="A0AAD9IMJ0"/>
<dbReference type="InterPro" id="IPR007130">
    <property type="entry name" value="DAGAT"/>
</dbReference>
<dbReference type="EMBL" id="JASFZW010000003">
    <property type="protein sequence ID" value="KAK2079012.1"/>
    <property type="molecule type" value="Genomic_DNA"/>
</dbReference>
<keyword evidence="6 11" id="KW-0256">Endoplasmic reticulum</keyword>
<evidence type="ECO:0000256" key="6">
    <source>
        <dbReference type="ARBA" id="ARBA00022824"/>
    </source>
</evidence>
<evidence type="ECO:0000256" key="8">
    <source>
        <dbReference type="ARBA" id="ARBA00023098"/>
    </source>
</evidence>
<proteinExistence type="inferred from homology"/>
<comment type="similarity">
    <text evidence="2 11">Belongs to the diacylglycerol acyltransferase family.</text>
</comment>
<feature type="transmembrane region" description="Helical" evidence="11">
    <location>
        <begin position="21"/>
        <end position="43"/>
    </location>
</feature>
<evidence type="ECO:0000256" key="10">
    <source>
        <dbReference type="ARBA" id="ARBA00023315"/>
    </source>
</evidence>
<keyword evidence="5 11" id="KW-0812">Transmembrane</keyword>
<sequence length="341" mass="38685">MTEAVPDKDALQPELGFVQKLGMYFALPVWMLGLVVGALWLPVTVVCLFIFPKLATLSLGLLLVALLTPLSLPCPKPLARFLAYCTTAAAEYYPVRFIYEDKEEMEATKGPVIIGYEPHSVMPQAISMFAEYPHPEVVAPLRKARVLASSTGFWTPGMRHLWWWLGTRPVSKPSFLSQLRKQRSVALCPGGVQECLYMAHGKEVVYLRKRFGFVKYEVFRLAIQTGTPLVPVFAFGQTETYTFVRPFIDWESRLLPRSKYFSLVRRMGYVPMIFFGHLGTAMPKRVPIHIVIGRPIEVPQQDEPDPATVQEYLNKFIDAMQAMFEKHKADAGYPNLTLEIH</sequence>
<evidence type="ECO:0000256" key="9">
    <source>
        <dbReference type="ARBA" id="ARBA00023136"/>
    </source>
</evidence>
<dbReference type="GO" id="GO:0004144">
    <property type="term" value="F:diacylglycerol O-acyltransferase activity"/>
    <property type="evidence" value="ECO:0007669"/>
    <property type="project" value="TreeGrafter"/>
</dbReference>
<evidence type="ECO:0000313" key="13">
    <source>
        <dbReference type="Proteomes" id="UP001255856"/>
    </source>
</evidence>
<keyword evidence="3" id="KW-0444">Lipid biosynthesis</keyword>
<comment type="caution">
    <text evidence="12">The sequence shown here is derived from an EMBL/GenBank/DDBJ whole genome shotgun (WGS) entry which is preliminary data.</text>
</comment>
<protein>
    <recommendedName>
        <fullName evidence="11">Acyltransferase</fullName>
        <ecNumber evidence="11">2.3.1.-</ecNumber>
    </recommendedName>
</protein>
<evidence type="ECO:0000256" key="3">
    <source>
        <dbReference type="ARBA" id="ARBA00022516"/>
    </source>
</evidence>
<keyword evidence="7 11" id="KW-1133">Transmembrane helix</keyword>
<evidence type="ECO:0000256" key="4">
    <source>
        <dbReference type="ARBA" id="ARBA00022679"/>
    </source>
</evidence>
<evidence type="ECO:0000256" key="1">
    <source>
        <dbReference type="ARBA" id="ARBA00004477"/>
    </source>
</evidence>
<name>A0AAD9IMJ0_PROWI</name>
<evidence type="ECO:0000256" key="11">
    <source>
        <dbReference type="RuleBase" id="RU367023"/>
    </source>
</evidence>
<accession>A0AAD9IMJ0</accession>
<keyword evidence="13" id="KW-1185">Reference proteome</keyword>
<dbReference type="GO" id="GO:0005789">
    <property type="term" value="C:endoplasmic reticulum membrane"/>
    <property type="evidence" value="ECO:0007669"/>
    <property type="project" value="UniProtKB-SubCell"/>
</dbReference>
<dbReference type="PANTHER" id="PTHR12317">
    <property type="entry name" value="DIACYLGLYCEROL O-ACYLTRANSFERASE"/>
    <property type="match status" value="1"/>
</dbReference>
<keyword evidence="10" id="KW-0012">Acyltransferase</keyword>